<gene>
    <name evidence="1" type="ORF">BLA17378_04795</name>
</gene>
<dbReference type="Proteomes" id="UP000494120">
    <property type="component" value="Unassembled WGS sequence"/>
</dbReference>
<organism evidence="1 2">
    <name type="scientific">Burkholderia aenigmatica</name>
    <dbReference type="NCBI Taxonomy" id="2015348"/>
    <lineage>
        <taxon>Bacteria</taxon>
        <taxon>Pseudomonadati</taxon>
        <taxon>Pseudomonadota</taxon>
        <taxon>Betaproteobacteria</taxon>
        <taxon>Burkholderiales</taxon>
        <taxon>Burkholderiaceae</taxon>
        <taxon>Burkholderia</taxon>
        <taxon>Burkholderia cepacia complex</taxon>
    </lineage>
</organism>
<evidence type="ECO:0000313" key="2">
    <source>
        <dbReference type="Proteomes" id="UP000494120"/>
    </source>
</evidence>
<dbReference type="EMBL" id="CABVQG010000018">
    <property type="protein sequence ID" value="VWC94345.1"/>
    <property type="molecule type" value="Genomic_DNA"/>
</dbReference>
<proteinExistence type="predicted"/>
<comment type="caution">
    <text evidence="1">The sequence shown here is derived from an EMBL/GenBank/DDBJ whole genome shotgun (WGS) entry which is preliminary data.</text>
</comment>
<sequence>MVLPIIDLEAMECAARDQAERKLADYLCDTMKPILPCMPSAPEYVLPFVRVAAEHAVAAGYPDGRLFSVHVTISFLLGTRWSDDPFHAIVPRILSTPGLSLDDRLNMALSAAVRLRQELDAIQAQMHPTIIGVLTEITGDTPRLDDVWRSYRDLAHMRGIALHQTDALWDLYVAYETDACRLLGYAGIRRDERLNAYERLGYEHMRLRMPLPTDDYQTLDPRLRLALIQHVLLALVFGRHFRTNQLFRGLHDILAEPDQGSTRSAGLRSFLNQHLRVLGETPYGL</sequence>
<dbReference type="RefSeq" id="WP_174958969.1">
    <property type="nucleotide sequence ID" value="NZ_CABVQG010000018.1"/>
</dbReference>
<evidence type="ECO:0000313" key="1">
    <source>
        <dbReference type="EMBL" id="VWC94345.1"/>
    </source>
</evidence>
<name>A0ABY6XWE5_9BURK</name>
<protein>
    <submittedName>
        <fullName evidence="1">Uncharacterized protein</fullName>
    </submittedName>
</protein>
<keyword evidence="2" id="KW-1185">Reference proteome</keyword>
<accession>A0ABY6XWE5</accession>
<reference evidence="1 2" key="1">
    <citation type="submission" date="2019-09" db="EMBL/GenBank/DDBJ databases">
        <authorList>
            <person name="Depoorter E."/>
        </authorList>
    </citation>
    <scope>NUCLEOTIDE SEQUENCE [LARGE SCALE GENOMIC DNA]</scope>
    <source>
        <strain evidence="1 2">R-17378</strain>
    </source>
</reference>